<evidence type="ECO:0000313" key="7">
    <source>
        <dbReference type="EMBL" id="JAG75006.1"/>
    </source>
</evidence>
<reference evidence="8" key="1">
    <citation type="submission" date="2015-01" db="EMBL/GenBank/DDBJ databases">
        <title>Transcriptome Assembly of Fopius arisanus.</title>
        <authorList>
            <person name="Geib S."/>
        </authorList>
    </citation>
    <scope>NUCLEOTIDE SEQUENCE</scope>
</reference>
<dbReference type="InterPro" id="IPR032675">
    <property type="entry name" value="LRR_dom_sf"/>
</dbReference>
<keyword evidence="4" id="KW-0472">Membrane</keyword>
<sequence length="1335" mass="149152">MRVFCIISLLVIVNSSKGEWRPCVELKRDIQIACKCSQSPERPRFLRMDCDRVIFTRENLDLLRDQPIISITQRNAGYHKLPEDLLNAGLELEKLDLTGNSIHRLMDRHLQAQSTLKELRLGENHLGNNLNPIFSSNEFRDLKELRLLDLHGNGLMSIEEGIFKGCQQLEELYLDDNNLVSVPANSLKGPRAIRSLSLSGNNIGSLPRGAFGTLGESLIRIDLSRNELSHMEDNALIGLHHILFFNLSRNDLTRFNSDVFKGAYNLLQLDLSVNFLQEFPSDALRHLERLKFLNISNNLITGIERNHLSGLRELQVLDLSRNNIGRLGINTFSNLTALTRLDLSLNALRTVEESAFEGLVNLKWLSLQDNNILLVPTSAVSYLPSLTHLHVEFNRIAALSNDLLRSVAPSLVSLSITRNLVREIPARMFLNFDKLINIELSGNMLSSVSPQTFAGREDTLLNLDLSNNRLVSVARLSLRNLVSLNLASNHLKHLSAETLGSLSKLKYLNISNNPLHSAFPPVFPLSLVTLDASRTGLKILPPILLDKLVALSKVLLSHNHLQELGERTFQHLYNLTTIDLSYNVIERIDNAAFVGLINLYELNLKGNRLTSFAGEFFDTGTGLEIIDLSDNAITYISPTSFVIHPRLRELRLSGNRFTRFPSEFIKNLQFLEFIDLSRNSLRTVGEFAFSQIGRLQELDLSRNRIESIDELAFHNSTQLQVIDLSENLLESMSERTMEGLLRLDHLNLRNNKLKSLPETIFDPSRIKSVEKIDLSGNKFNEIPTRSLQRQSASLSHLDMSRNKVAEVFTQDLINTLKHLDLSHNLLSENAIRGILGEAKILRYLNLANTGVKNVTRLEMPFLKSLNLSGNEITELKPSVLERATLLGTLDLSHNNLEDFTNLAITYRALPALRHLDVSGNKPRNLNETSFDGLERLRSLKMSSLLDVTRIEKTAFKSLNKLRVLSAYDYPRLGYFDVQGILKEMHNLETLDIEIKDSSAGNDLLSIRSHPRLTELILRGDRLKTVQSSALVGVRSSHLHLGLKNSSIDNLPAALFFPVPRMTQVTLDISASKFTTISPGLLAALDERSGMVKIKGLESNPINCDCGAKHLWRWLRMSTDEFSGRCSAPEHLLGRFLIDLTEEMLSCELSTSTKIPSTETTPSTRSFTLSSEPEIIWTVAPTTGGTRHKNYPDVGTSSSSSTDDTLIIGIVGGVVAFIAIVVIIICICRMRWSGQTNDARMAAMASSIHDANTVMRPGSVYSGKMNHEGFVGSYNGSTLGQGNGSVTPVHMMPFVQPMHVVHSMHGTPPQPIYGYYGGDSAPVSMYMCAPDDKFAR</sequence>
<evidence type="ECO:0000313" key="8">
    <source>
        <dbReference type="EMBL" id="JAG75007.1"/>
    </source>
</evidence>
<dbReference type="Gene3D" id="3.80.10.10">
    <property type="entry name" value="Ribonuclease Inhibitor"/>
    <property type="match status" value="8"/>
</dbReference>
<feature type="transmembrane region" description="Helical" evidence="4">
    <location>
        <begin position="1205"/>
        <end position="1227"/>
    </location>
</feature>
<organism evidence="8">
    <name type="scientific">Fopius arisanus</name>
    <dbReference type="NCBI Taxonomy" id="64838"/>
    <lineage>
        <taxon>Eukaryota</taxon>
        <taxon>Metazoa</taxon>
        <taxon>Ecdysozoa</taxon>
        <taxon>Arthropoda</taxon>
        <taxon>Hexapoda</taxon>
        <taxon>Insecta</taxon>
        <taxon>Pterygota</taxon>
        <taxon>Neoptera</taxon>
        <taxon>Endopterygota</taxon>
        <taxon>Hymenoptera</taxon>
        <taxon>Apocrita</taxon>
        <taxon>Ichneumonoidea</taxon>
        <taxon>Braconidae</taxon>
        <taxon>Opiinae</taxon>
        <taxon>Fopius</taxon>
    </lineage>
</organism>
<keyword evidence="2 5" id="KW-0732">Signal</keyword>
<dbReference type="InterPro" id="IPR001611">
    <property type="entry name" value="Leu-rich_rpt"/>
</dbReference>
<dbReference type="SMART" id="SM00365">
    <property type="entry name" value="LRR_SD22"/>
    <property type="match status" value="9"/>
</dbReference>
<gene>
    <name evidence="8" type="primary">chp_1</name>
    <name evidence="7" type="synonym">chp_0</name>
    <name evidence="7" type="ORF">g.39282</name>
    <name evidence="8" type="ORF">g.39285</name>
</gene>
<feature type="domain" description="LRRCT" evidence="6">
    <location>
        <begin position="1099"/>
        <end position="1147"/>
    </location>
</feature>
<dbReference type="InterPro" id="IPR003591">
    <property type="entry name" value="Leu-rich_rpt_typical-subtyp"/>
</dbReference>
<name>A0A0C9RAE7_9HYME</name>
<dbReference type="InterPro" id="IPR000483">
    <property type="entry name" value="Cys-rich_flank_reg_C"/>
</dbReference>
<accession>A0A0C9RAE7</accession>
<evidence type="ECO:0000256" key="2">
    <source>
        <dbReference type="ARBA" id="ARBA00022729"/>
    </source>
</evidence>
<dbReference type="Pfam" id="PF00560">
    <property type="entry name" value="LRR_1"/>
    <property type="match status" value="2"/>
</dbReference>
<keyword evidence="4" id="KW-0812">Transmembrane</keyword>
<dbReference type="SUPFAM" id="SSF52058">
    <property type="entry name" value="L domain-like"/>
    <property type="match status" value="4"/>
</dbReference>
<dbReference type="Pfam" id="PF13855">
    <property type="entry name" value="LRR_8"/>
    <property type="match status" value="7"/>
</dbReference>
<evidence type="ECO:0000256" key="5">
    <source>
        <dbReference type="SAM" id="SignalP"/>
    </source>
</evidence>
<evidence type="ECO:0000256" key="4">
    <source>
        <dbReference type="SAM" id="Phobius"/>
    </source>
</evidence>
<protein>
    <submittedName>
        <fullName evidence="7">Chp_0 protein</fullName>
    </submittedName>
    <submittedName>
        <fullName evidence="8">Chp_1 protein</fullName>
    </submittedName>
</protein>
<keyword evidence="3" id="KW-0677">Repeat</keyword>
<dbReference type="FunFam" id="3.80.10.10:FF:001164">
    <property type="entry name" value="GH01279p"/>
    <property type="match status" value="2"/>
</dbReference>
<dbReference type="PROSITE" id="PS51450">
    <property type="entry name" value="LRR"/>
    <property type="match status" value="7"/>
</dbReference>
<keyword evidence="1" id="KW-0433">Leucine-rich repeat</keyword>
<evidence type="ECO:0000256" key="1">
    <source>
        <dbReference type="ARBA" id="ARBA00022614"/>
    </source>
</evidence>
<keyword evidence="4" id="KW-1133">Transmembrane helix</keyword>
<dbReference type="PANTHER" id="PTHR24366:SF96">
    <property type="entry name" value="LEUCINE RICH REPEAT CONTAINING 53"/>
    <property type="match status" value="1"/>
</dbReference>
<feature type="chain" id="PRO_5007394393" evidence="5">
    <location>
        <begin position="19"/>
        <end position="1335"/>
    </location>
</feature>
<dbReference type="EMBL" id="GBYB01005240">
    <property type="protein sequence ID" value="JAG75007.1"/>
    <property type="molecule type" value="Transcribed_RNA"/>
</dbReference>
<dbReference type="SMART" id="SM00364">
    <property type="entry name" value="LRR_BAC"/>
    <property type="match status" value="13"/>
</dbReference>
<feature type="signal peptide" evidence="5">
    <location>
        <begin position="1"/>
        <end position="18"/>
    </location>
</feature>
<dbReference type="SMART" id="SM00369">
    <property type="entry name" value="LRR_TYP"/>
    <property type="match status" value="27"/>
</dbReference>
<dbReference type="PANTHER" id="PTHR24366">
    <property type="entry name" value="IG(IMMUNOGLOBULIN) AND LRR(LEUCINE RICH REPEAT) DOMAINS"/>
    <property type="match status" value="1"/>
</dbReference>
<evidence type="ECO:0000256" key="3">
    <source>
        <dbReference type="ARBA" id="ARBA00022737"/>
    </source>
</evidence>
<evidence type="ECO:0000259" key="6">
    <source>
        <dbReference type="SMART" id="SM00082"/>
    </source>
</evidence>
<dbReference type="GO" id="GO:0071944">
    <property type="term" value="C:cell periphery"/>
    <property type="evidence" value="ECO:0007669"/>
    <property type="project" value="UniProtKB-ARBA"/>
</dbReference>
<dbReference type="SMART" id="SM00082">
    <property type="entry name" value="LRRCT"/>
    <property type="match status" value="1"/>
</dbReference>
<proteinExistence type="predicted"/>
<dbReference type="EMBL" id="GBYB01005239">
    <property type="protein sequence ID" value="JAG75006.1"/>
    <property type="molecule type" value="Transcribed_RNA"/>
</dbReference>